<evidence type="ECO:0000256" key="1">
    <source>
        <dbReference type="SAM" id="MobiDB-lite"/>
    </source>
</evidence>
<keyword evidence="3" id="KW-1185">Reference proteome</keyword>
<sequence length="310" mass="35337">MKSVFKKKELSVGKEQAIGIVFKDVGPICEKEVNLASQAESGFKLWEQIVLESENFHQFTYNQNTTDFICASTKLCVPGADEKSGGSLNEETEGVNEKELRDESSTVKPTNMVSERDFENLDRLKREEPNAYIIALEADNTQSVPPKSMVTFVIKSKNERDEIMQNQREIVFKKIENIKSKKCIKANKVFKEPVPKRKKTVVENTSKKTVENTSDIIMNVESSSQSSDMNMTGLNKCPVGKNVVVAYMDTWYPGQVIAKENNILKIFFLYPAKSVMNLFKWPEREDISEIDEMFIFNLNLDFFFNSGGRT</sequence>
<reference evidence="2" key="1">
    <citation type="submission" date="2018-11" db="EMBL/GenBank/DDBJ databases">
        <authorList>
            <person name="Alioto T."/>
            <person name="Alioto T."/>
        </authorList>
    </citation>
    <scope>NUCLEOTIDE SEQUENCE</scope>
</reference>
<feature type="region of interest" description="Disordered" evidence="1">
    <location>
        <begin position="81"/>
        <end position="107"/>
    </location>
</feature>
<dbReference type="AlphaFoldDB" id="A0A8B6FYV4"/>
<gene>
    <name evidence="2" type="ORF">MGAL_10B087442</name>
</gene>
<accession>A0A8B6FYV4</accession>
<protein>
    <submittedName>
        <fullName evidence="2">Uncharacterized protein</fullName>
    </submittedName>
</protein>
<name>A0A8B6FYV4_MYTGA</name>
<proteinExistence type="predicted"/>
<dbReference type="Proteomes" id="UP000596742">
    <property type="component" value="Unassembled WGS sequence"/>
</dbReference>
<feature type="compositionally biased region" description="Basic and acidic residues" evidence="1">
    <location>
        <begin position="95"/>
        <end position="105"/>
    </location>
</feature>
<evidence type="ECO:0000313" key="3">
    <source>
        <dbReference type="Proteomes" id="UP000596742"/>
    </source>
</evidence>
<dbReference type="OrthoDB" id="6141694at2759"/>
<organism evidence="2 3">
    <name type="scientific">Mytilus galloprovincialis</name>
    <name type="common">Mediterranean mussel</name>
    <dbReference type="NCBI Taxonomy" id="29158"/>
    <lineage>
        <taxon>Eukaryota</taxon>
        <taxon>Metazoa</taxon>
        <taxon>Spiralia</taxon>
        <taxon>Lophotrochozoa</taxon>
        <taxon>Mollusca</taxon>
        <taxon>Bivalvia</taxon>
        <taxon>Autobranchia</taxon>
        <taxon>Pteriomorphia</taxon>
        <taxon>Mytilida</taxon>
        <taxon>Mytiloidea</taxon>
        <taxon>Mytilidae</taxon>
        <taxon>Mytilinae</taxon>
        <taxon>Mytilus</taxon>
    </lineage>
</organism>
<evidence type="ECO:0000313" key="2">
    <source>
        <dbReference type="EMBL" id="VDI55399.1"/>
    </source>
</evidence>
<comment type="caution">
    <text evidence="2">The sequence shown here is derived from an EMBL/GenBank/DDBJ whole genome shotgun (WGS) entry which is preliminary data.</text>
</comment>
<dbReference type="EMBL" id="UYJE01007504">
    <property type="protein sequence ID" value="VDI55399.1"/>
    <property type="molecule type" value="Genomic_DNA"/>
</dbReference>